<dbReference type="EMBL" id="JAPWGY010000005">
    <property type="protein sequence ID" value="MCZ4282127.1"/>
    <property type="molecule type" value="Genomic_DNA"/>
</dbReference>
<keyword evidence="3" id="KW-1185">Reference proteome</keyword>
<comment type="caution">
    <text evidence="2">The sequence shown here is derived from an EMBL/GenBank/DDBJ whole genome shotgun (WGS) entry which is preliminary data.</text>
</comment>
<evidence type="ECO:0000313" key="3">
    <source>
        <dbReference type="Proteomes" id="UP001069802"/>
    </source>
</evidence>
<dbReference type="RefSeq" id="WP_269424273.1">
    <property type="nucleotide sequence ID" value="NZ_JAPWGY010000005.1"/>
</dbReference>
<gene>
    <name evidence="2" type="ORF">O4H49_15165</name>
</gene>
<accession>A0ABT4LLZ9</accession>
<dbReference type="InterPro" id="IPR008490">
    <property type="entry name" value="Transposase_InsH_N"/>
</dbReference>
<evidence type="ECO:0000259" key="1">
    <source>
        <dbReference type="Pfam" id="PF05598"/>
    </source>
</evidence>
<protein>
    <submittedName>
        <fullName evidence="2">Transposase</fullName>
    </submittedName>
</protein>
<dbReference type="Pfam" id="PF05598">
    <property type="entry name" value="DUF772"/>
    <property type="match status" value="1"/>
</dbReference>
<dbReference type="PANTHER" id="PTHR35604">
    <property type="entry name" value="TRANSPOSASE INSH FOR INSERTION SEQUENCE ELEMENT IS5A-RELATED"/>
    <property type="match status" value="1"/>
</dbReference>
<dbReference type="PANTHER" id="PTHR35604:SF2">
    <property type="entry name" value="TRANSPOSASE INSH FOR INSERTION SEQUENCE ELEMENT IS5A-RELATED"/>
    <property type="match status" value="1"/>
</dbReference>
<sequence>MRRSNRDRGGRPPYDPVMMFKILVIQLLNDLSDERTEFLINHRLSFMSFLDLELGDRVPDARTIWLYRDLLSRDKAIDHLFLPA</sequence>
<evidence type="ECO:0000313" key="2">
    <source>
        <dbReference type="EMBL" id="MCZ4282127.1"/>
    </source>
</evidence>
<feature type="domain" description="Transposase InsH N-terminal" evidence="1">
    <location>
        <begin position="8"/>
        <end position="69"/>
    </location>
</feature>
<proteinExistence type="predicted"/>
<organism evidence="2 3">
    <name type="scientific">Kiloniella laminariae</name>
    <dbReference type="NCBI Taxonomy" id="454162"/>
    <lineage>
        <taxon>Bacteria</taxon>
        <taxon>Pseudomonadati</taxon>
        <taxon>Pseudomonadota</taxon>
        <taxon>Alphaproteobacteria</taxon>
        <taxon>Rhodospirillales</taxon>
        <taxon>Kiloniellaceae</taxon>
        <taxon>Kiloniella</taxon>
    </lineage>
</organism>
<name>A0ABT4LLZ9_9PROT</name>
<reference evidence="2" key="1">
    <citation type="submission" date="2022-12" db="EMBL/GenBank/DDBJ databases">
        <title>Bacterial isolates from different developmental stages of Nematostella vectensis.</title>
        <authorList>
            <person name="Fraune S."/>
        </authorList>
    </citation>
    <scope>NUCLEOTIDE SEQUENCE</scope>
    <source>
        <strain evidence="2">G21630-S1</strain>
    </source>
</reference>
<dbReference type="Proteomes" id="UP001069802">
    <property type="component" value="Unassembled WGS sequence"/>
</dbReference>